<reference evidence="2 3" key="1">
    <citation type="submission" date="2017-03" db="EMBL/GenBank/DDBJ databases">
        <title>Genomes of endolithic fungi from Antarctica.</title>
        <authorList>
            <person name="Coleine C."/>
            <person name="Masonjones S."/>
            <person name="Stajich J.E."/>
        </authorList>
    </citation>
    <scope>NUCLEOTIDE SEQUENCE [LARGE SCALE GENOMIC DNA]</scope>
    <source>
        <strain evidence="2 3">CCFEE 6315</strain>
    </source>
</reference>
<dbReference type="AlphaFoldDB" id="A0A4U0TLT1"/>
<dbReference type="Proteomes" id="UP000308549">
    <property type="component" value="Unassembled WGS sequence"/>
</dbReference>
<keyword evidence="1" id="KW-0732">Signal</keyword>
<organism evidence="2 3">
    <name type="scientific">Salinomyces thailandicus</name>
    <dbReference type="NCBI Taxonomy" id="706561"/>
    <lineage>
        <taxon>Eukaryota</taxon>
        <taxon>Fungi</taxon>
        <taxon>Dikarya</taxon>
        <taxon>Ascomycota</taxon>
        <taxon>Pezizomycotina</taxon>
        <taxon>Dothideomycetes</taxon>
        <taxon>Dothideomycetidae</taxon>
        <taxon>Mycosphaerellales</taxon>
        <taxon>Teratosphaeriaceae</taxon>
        <taxon>Salinomyces</taxon>
    </lineage>
</organism>
<name>A0A4U0TLT1_9PEZI</name>
<sequence length="235" mass="26124">MAPRIGDRWVWLGFGVFLFFAARHLRQGITETVRLTEIDPAQYEAGEKDDEKAPEDSISLETLQTLAESPDPNIANSAISLIVTRFAQAKDASQLLAKDAYSSDPTLRSQARTAIGFLKDWPLPPGSDRDPDLDMPWSLPRRWATSARFNAGGIGLDDTDDEVEWPPDIFPDVSDPGATDADGLRRTGIEVVGEVDRAITADEALETERRRRRREAMVLHEGSGRLEEGDIIRPR</sequence>
<gene>
    <name evidence="2" type="ORF">B0A50_07852</name>
</gene>
<evidence type="ECO:0000256" key="1">
    <source>
        <dbReference type="SAM" id="SignalP"/>
    </source>
</evidence>
<feature type="signal peptide" evidence="1">
    <location>
        <begin position="1"/>
        <end position="21"/>
    </location>
</feature>
<feature type="chain" id="PRO_5020814874" evidence="1">
    <location>
        <begin position="22"/>
        <end position="235"/>
    </location>
</feature>
<proteinExistence type="predicted"/>
<protein>
    <submittedName>
        <fullName evidence="2">Uncharacterized protein</fullName>
    </submittedName>
</protein>
<keyword evidence="3" id="KW-1185">Reference proteome</keyword>
<evidence type="ECO:0000313" key="2">
    <source>
        <dbReference type="EMBL" id="TKA22913.1"/>
    </source>
</evidence>
<dbReference type="EMBL" id="NAJL01000064">
    <property type="protein sequence ID" value="TKA22913.1"/>
    <property type="molecule type" value="Genomic_DNA"/>
</dbReference>
<comment type="caution">
    <text evidence="2">The sequence shown here is derived from an EMBL/GenBank/DDBJ whole genome shotgun (WGS) entry which is preliminary data.</text>
</comment>
<evidence type="ECO:0000313" key="3">
    <source>
        <dbReference type="Proteomes" id="UP000308549"/>
    </source>
</evidence>
<dbReference type="OrthoDB" id="5385189at2759"/>
<accession>A0A4U0TLT1</accession>